<sequence>MKYTYLILIAIACFGCTSTQKPSGQDTPEAQLPHIIDLSELEFSDTPQCLSEFADSISYIRLSEEPLLRDLGLTTLYLDRNNNIYIDDRLIYKYTPKGEFVKSLFRFGQGPEEVIQKLGSGIYNSEEESVLVNNYGSESFRKYSLNGDFLDDISKEEGPGFYKQIVASIGDKEIFYSIPVHPNRGDKVNYDGAYLWYVKDLSKDSIVYKMKNSLFHIKAEMGYGLMQEGAYPLYLQTIDSVLCIRHVHQDTLFRTTDALKWEPWYVIKHHERDANYSMLIRFRVFDVSISEINGKYRVHEVYPLPSGVLFLYSELNSTSKKTGFCKHGEKALTCSTKSFKNDLDDCLTSLDILSQPHFQKNGYLYVLVDAFEFFKEGAKSPFPDLTEESNPVLVKIKLKEAYEQ</sequence>
<dbReference type="PATRIC" id="fig|693979.3.peg.867"/>
<evidence type="ECO:0000313" key="1">
    <source>
        <dbReference type="EMBL" id="ADV42834.1"/>
    </source>
</evidence>
<dbReference type="HOGENOM" id="CLU_677326_0_0_10"/>
<dbReference type="EMBL" id="CP002352">
    <property type="protein sequence ID" value="ADV42834.1"/>
    <property type="molecule type" value="Genomic_DNA"/>
</dbReference>
<proteinExistence type="predicted"/>
<evidence type="ECO:0000313" key="2">
    <source>
        <dbReference type="Proteomes" id="UP000008630"/>
    </source>
</evidence>
<accession>E6SPE5</accession>
<keyword evidence="2" id="KW-1185">Reference proteome</keyword>
<dbReference type="Proteomes" id="UP000008630">
    <property type="component" value="Chromosome"/>
</dbReference>
<dbReference type="RefSeq" id="WP_013546448.1">
    <property type="nucleotide sequence ID" value="NC_014933.1"/>
</dbReference>
<dbReference type="AlphaFoldDB" id="E6SPE5"/>
<protein>
    <submittedName>
        <fullName evidence="1">Uncharacterized protein</fullName>
    </submittedName>
</protein>
<gene>
    <name evidence="1" type="ordered locus">Bache_0814</name>
</gene>
<dbReference type="KEGG" id="bhl:Bache_0814"/>
<reference evidence="1 2" key="2">
    <citation type="journal article" date="2011" name="Stand. Genomic Sci.">
        <title>Complete genome sequence of Bacteroides helcogenes type strain (P 36-108).</title>
        <authorList>
            <person name="Pati A."/>
            <person name="Gronow S."/>
            <person name="Zeytun A."/>
            <person name="Lapidus A."/>
            <person name="Nolan M."/>
            <person name="Hammon N."/>
            <person name="Deshpande S."/>
            <person name="Cheng J.F."/>
            <person name="Tapia R."/>
            <person name="Han C."/>
            <person name="Goodwin L."/>
            <person name="Pitluck S."/>
            <person name="Liolios K."/>
            <person name="Pagani I."/>
            <person name="Ivanova N."/>
            <person name="Mavromatis K."/>
            <person name="Chen A."/>
            <person name="Palaniappan K."/>
            <person name="Land M."/>
            <person name="Hauser L."/>
            <person name="Chang Y.J."/>
            <person name="Jeffries C.D."/>
            <person name="Detter J.C."/>
            <person name="Brambilla E."/>
            <person name="Rohde M."/>
            <person name="Goker M."/>
            <person name="Woyke T."/>
            <person name="Bristow J."/>
            <person name="Eisen J.A."/>
            <person name="Markowitz V."/>
            <person name="Hugenholtz P."/>
            <person name="Kyrpides N.C."/>
            <person name="Klenk H.P."/>
            <person name="Lucas S."/>
        </authorList>
    </citation>
    <scope>NUCLEOTIDE SEQUENCE [LARGE SCALE GENOMIC DNA]</scope>
    <source>
        <strain evidence="2">ATCC 35417 / DSM 20613 / JCM 6297 / CCUG 15421 / P 36-108</strain>
    </source>
</reference>
<name>E6SPE5_BACT6</name>
<reference key="1">
    <citation type="submission" date="2010-11" db="EMBL/GenBank/DDBJ databases">
        <title>The complete genome of Bacteroides helcogenes P 36-108.</title>
        <authorList>
            <consortium name="US DOE Joint Genome Institute (JGI-PGF)"/>
            <person name="Lucas S."/>
            <person name="Copeland A."/>
            <person name="Lapidus A."/>
            <person name="Bruce D."/>
            <person name="Goodwin L."/>
            <person name="Pitluck S."/>
            <person name="Kyrpides N."/>
            <person name="Mavromatis K."/>
            <person name="Ivanova N."/>
            <person name="Zeytun A."/>
            <person name="Brettin T."/>
            <person name="Detter J.C."/>
            <person name="Tapia R."/>
            <person name="Han C."/>
            <person name="Land M."/>
            <person name="Hauser L."/>
            <person name="Markowitz V."/>
            <person name="Cheng J.-F."/>
            <person name="Hugenholtz P."/>
            <person name="Woyke T."/>
            <person name="Wu D."/>
            <person name="Gronow S."/>
            <person name="Wellnitz S."/>
            <person name="Brambilla E."/>
            <person name="Klenk H.-P."/>
            <person name="Eisen J.A."/>
        </authorList>
    </citation>
    <scope>NUCLEOTIDE SEQUENCE</scope>
    <source>
        <strain>P 36-108</strain>
    </source>
</reference>
<dbReference type="OrthoDB" id="1052612at2"/>
<organism evidence="1 2">
    <name type="scientific">Bacteroides helcogenes (strain ATCC 35417 / DSM 20613 / JCM 6297 / CCUG 15421 / P 36-108)</name>
    <dbReference type="NCBI Taxonomy" id="693979"/>
    <lineage>
        <taxon>Bacteria</taxon>
        <taxon>Pseudomonadati</taxon>
        <taxon>Bacteroidota</taxon>
        <taxon>Bacteroidia</taxon>
        <taxon>Bacteroidales</taxon>
        <taxon>Bacteroidaceae</taxon>
        <taxon>Bacteroides</taxon>
    </lineage>
</organism>